<comment type="caution">
    <text evidence="2">The sequence shown here is derived from an EMBL/GenBank/DDBJ whole genome shotgun (WGS) entry which is preliminary data.</text>
</comment>
<organism evidence="2 3">
    <name type="scientific">Allacma fusca</name>
    <dbReference type="NCBI Taxonomy" id="39272"/>
    <lineage>
        <taxon>Eukaryota</taxon>
        <taxon>Metazoa</taxon>
        <taxon>Ecdysozoa</taxon>
        <taxon>Arthropoda</taxon>
        <taxon>Hexapoda</taxon>
        <taxon>Collembola</taxon>
        <taxon>Symphypleona</taxon>
        <taxon>Sminthuridae</taxon>
        <taxon>Allacma</taxon>
    </lineage>
</organism>
<name>A0A8J2KMI7_9HEXA</name>
<dbReference type="Proteomes" id="UP000708208">
    <property type="component" value="Unassembled WGS sequence"/>
</dbReference>
<feature type="region of interest" description="Disordered" evidence="1">
    <location>
        <begin position="1"/>
        <end position="20"/>
    </location>
</feature>
<feature type="non-terminal residue" evidence="2">
    <location>
        <position position="76"/>
    </location>
</feature>
<gene>
    <name evidence="2" type="ORF">AFUS01_LOCUS28288</name>
</gene>
<protein>
    <submittedName>
        <fullName evidence="2">Uncharacterized protein</fullName>
    </submittedName>
</protein>
<dbReference type="EMBL" id="CAJVCH010402069">
    <property type="protein sequence ID" value="CAG7817740.1"/>
    <property type="molecule type" value="Genomic_DNA"/>
</dbReference>
<accession>A0A8J2KMI7</accession>
<feature type="region of interest" description="Disordered" evidence="1">
    <location>
        <begin position="52"/>
        <end position="76"/>
    </location>
</feature>
<proteinExistence type="predicted"/>
<reference evidence="2" key="1">
    <citation type="submission" date="2021-06" db="EMBL/GenBank/DDBJ databases">
        <authorList>
            <person name="Hodson N. C."/>
            <person name="Mongue J. A."/>
            <person name="Jaron S. K."/>
        </authorList>
    </citation>
    <scope>NUCLEOTIDE SEQUENCE</scope>
</reference>
<feature type="non-terminal residue" evidence="2">
    <location>
        <position position="1"/>
    </location>
</feature>
<dbReference type="AlphaFoldDB" id="A0A8J2KMI7"/>
<sequence length="76" mass="8238">MPMTQPPPAQQNWPSNQPLPREDVLLNYQQQTSVSQAAAAAFIMSQTPLALMQPSNTATKERPSLPPSHPNSGPAF</sequence>
<evidence type="ECO:0000313" key="2">
    <source>
        <dbReference type="EMBL" id="CAG7817740.1"/>
    </source>
</evidence>
<keyword evidence="3" id="KW-1185">Reference proteome</keyword>
<evidence type="ECO:0000313" key="3">
    <source>
        <dbReference type="Proteomes" id="UP000708208"/>
    </source>
</evidence>
<evidence type="ECO:0000256" key="1">
    <source>
        <dbReference type="SAM" id="MobiDB-lite"/>
    </source>
</evidence>